<gene>
    <name evidence="1" type="ORF">GHJ91_24915</name>
</gene>
<comment type="caution">
    <text evidence="1">The sequence shown here is derived from an EMBL/GenBank/DDBJ whole genome shotgun (WGS) entry which is preliminary data.</text>
</comment>
<organism evidence="1">
    <name type="scientific">Sinorhizobium medicae</name>
    <dbReference type="NCBI Taxonomy" id="110321"/>
    <lineage>
        <taxon>Bacteria</taxon>
        <taxon>Pseudomonadati</taxon>
        <taxon>Pseudomonadota</taxon>
        <taxon>Alphaproteobacteria</taxon>
        <taxon>Hyphomicrobiales</taxon>
        <taxon>Rhizobiaceae</taxon>
        <taxon>Sinorhizobium/Ensifer group</taxon>
        <taxon>Sinorhizobium</taxon>
    </lineage>
</organism>
<sequence>MADEELDRNRLNSIATVSISAELPKNWRDRQGGLETEEYPRQGRNWWASFK</sequence>
<accession>A0A6G1WRG1</accession>
<dbReference type="AlphaFoldDB" id="A0A6G1WRG1"/>
<proteinExistence type="predicted"/>
<protein>
    <submittedName>
        <fullName evidence="1">Uncharacterized protein</fullName>
    </submittedName>
</protein>
<evidence type="ECO:0000313" key="1">
    <source>
        <dbReference type="EMBL" id="MQW72286.1"/>
    </source>
</evidence>
<name>A0A6G1WRG1_9HYPH</name>
<reference evidence="1" key="1">
    <citation type="journal article" date="2013" name="Genome Biol.">
        <title>Comparative genomics of the core and accessory genomes of 48 Sinorhizobium strains comprising five genospecies.</title>
        <authorList>
            <person name="Sugawara M."/>
            <person name="Epstein B."/>
            <person name="Badgley B.D."/>
            <person name="Unno T."/>
            <person name="Xu L."/>
            <person name="Reese J."/>
            <person name="Gyaneshwar P."/>
            <person name="Denny R."/>
            <person name="Mudge J."/>
            <person name="Bharti A.K."/>
            <person name="Farmer A.D."/>
            <person name="May G.D."/>
            <person name="Woodward J.E."/>
            <person name="Medigue C."/>
            <person name="Vallenet D."/>
            <person name="Lajus A."/>
            <person name="Rouy Z."/>
            <person name="Martinez-Vaz B."/>
            <person name="Tiffin P."/>
            <person name="Young N.D."/>
            <person name="Sadowsky M.J."/>
        </authorList>
    </citation>
    <scope>NUCLEOTIDE SEQUENCE</scope>
    <source>
        <strain evidence="1">M1</strain>
    </source>
</reference>
<dbReference type="EMBL" id="WISB01000148">
    <property type="protein sequence ID" value="MQW72286.1"/>
    <property type="molecule type" value="Genomic_DNA"/>
</dbReference>